<reference evidence="1 2" key="2">
    <citation type="journal article" date="2013" name="Genome Announc.">
        <title>Genome Sequences of Three hpAfrica2 Strains of Helicobacter pylori.</title>
        <authorList>
            <person name="Duncan S.S."/>
            <person name="Bertoli M.T."/>
            <person name="Kersulyte D."/>
            <person name="Valk P.L."/>
            <person name="Tamma S."/>
            <person name="Segal I."/>
            <person name="McClain M.S."/>
            <person name="Cover T.L."/>
            <person name="Berg D.E."/>
        </authorList>
    </citation>
    <scope>NUCLEOTIDE SEQUENCE [LARGE SCALE GENOMIC DNA]</scope>
    <source>
        <strain evidence="1 2">SouthAfrica7</strain>
    </source>
</reference>
<protein>
    <submittedName>
        <fullName evidence="1">Uncharacterized protein</fullName>
    </submittedName>
</protein>
<dbReference type="KEGG" id="hes:HPSA_01095"/>
<accession>E8QUM5</accession>
<dbReference type="EMBL" id="CP002336">
    <property type="protein sequence ID" value="ADU84243.1"/>
    <property type="molecule type" value="Genomic_DNA"/>
</dbReference>
<dbReference type="AlphaFoldDB" id="E8QUM5"/>
<name>E8QUM5_HELPW</name>
<sequence length="31" mass="3483">MENKLSSKVGISFLTLIKAHGFKGLLGFWLF</sequence>
<gene>
    <name evidence="1" type="ordered locus">HPSA_01095</name>
</gene>
<evidence type="ECO:0000313" key="1">
    <source>
        <dbReference type="EMBL" id="ADU84243.1"/>
    </source>
</evidence>
<organism evidence="1 2">
    <name type="scientific">Helicobacter pylori (strain SouthAfrica7)</name>
    <dbReference type="NCBI Taxonomy" id="907239"/>
    <lineage>
        <taxon>Bacteria</taxon>
        <taxon>Pseudomonadati</taxon>
        <taxon>Campylobacterota</taxon>
        <taxon>Epsilonproteobacteria</taxon>
        <taxon>Campylobacterales</taxon>
        <taxon>Helicobacteraceae</taxon>
        <taxon>Helicobacter</taxon>
    </lineage>
</organism>
<dbReference type="Proteomes" id="UP000007467">
    <property type="component" value="Chromosome"/>
</dbReference>
<dbReference type="HOGENOM" id="CLU_3396920_0_0_7"/>
<proteinExistence type="predicted"/>
<reference evidence="2" key="1">
    <citation type="submission" date="2010-11" db="EMBL/GenBank/DDBJ databases">
        <title>Genome sequence of Helicobacter pylori strain SouthAfrica7.</title>
        <authorList>
            <person name="Kersulyte D."/>
            <person name="Segal I."/>
            <person name="Mistry R."/>
            <person name="Berg D.E."/>
        </authorList>
    </citation>
    <scope>NUCLEOTIDE SEQUENCE [LARGE SCALE GENOMIC DNA]</scope>
    <source>
        <strain evidence="2">SouthAfrica7</strain>
    </source>
</reference>
<evidence type="ECO:0000313" key="2">
    <source>
        <dbReference type="Proteomes" id="UP000007467"/>
    </source>
</evidence>